<evidence type="ECO:0000313" key="1">
    <source>
        <dbReference type="EMBL" id="GMR49763.1"/>
    </source>
</evidence>
<organism evidence="1 2">
    <name type="scientific">Pristionchus mayeri</name>
    <dbReference type="NCBI Taxonomy" id="1317129"/>
    <lineage>
        <taxon>Eukaryota</taxon>
        <taxon>Metazoa</taxon>
        <taxon>Ecdysozoa</taxon>
        <taxon>Nematoda</taxon>
        <taxon>Chromadorea</taxon>
        <taxon>Rhabditida</taxon>
        <taxon>Rhabditina</taxon>
        <taxon>Diplogasteromorpha</taxon>
        <taxon>Diplogasteroidea</taxon>
        <taxon>Neodiplogasteridae</taxon>
        <taxon>Pristionchus</taxon>
    </lineage>
</organism>
<feature type="non-terminal residue" evidence="1">
    <location>
        <position position="110"/>
    </location>
</feature>
<evidence type="ECO:0000313" key="2">
    <source>
        <dbReference type="Proteomes" id="UP001328107"/>
    </source>
</evidence>
<dbReference type="AlphaFoldDB" id="A0AAN5CSB6"/>
<name>A0AAN5CSB6_9BILA</name>
<dbReference type="EMBL" id="BTRK01000004">
    <property type="protein sequence ID" value="GMR49763.1"/>
    <property type="molecule type" value="Genomic_DNA"/>
</dbReference>
<sequence>SMPDVIAVVSKSTRLLISLQDDDYDFSITKDRTTLLFGTAGIDPIVSIHLQLSTTGDEPKLIQSYKFPCHMGGRANSVRVDALYQTVFGVSDPIELVINDVSSFITCITS</sequence>
<proteinExistence type="predicted"/>
<dbReference type="Proteomes" id="UP001328107">
    <property type="component" value="Unassembled WGS sequence"/>
</dbReference>
<reference evidence="2" key="1">
    <citation type="submission" date="2022-10" db="EMBL/GenBank/DDBJ databases">
        <title>Genome assembly of Pristionchus species.</title>
        <authorList>
            <person name="Yoshida K."/>
            <person name="Sommer R.J."/>
        </authorList>
    </citation>
    <scope>NUCLEOTIDE SEQUENCE [LARGE SCALE GENOMIC DNA]</scope>
    <source>
        <strain evidence="2">RS5460</strain>
    </source>
</reference>
<comment type="caution">
    <text evidence="1">The sequence shown here is derived from an EMBL/GenBank/DDBJ whole genome shotgun (WGS) entry which is preliminary data.</text>
</comment>
<keyword evidence="2" id="KW-1185">Reference proteome</keyword>
<gene>
    <name evidence="1" type="ORF">PMAYCL1PPCAC_19958</name>
</gene>
<protein>
    <submittedName>
        <fullName evidence="1">Uncharacterized protein</fullName>
    </submittedName>
</protein>
<feature type="non-terminal residue" evidence="1">
    <location>
        <position position="1"/>
    </location>
</feature>
<accession>A0AAN5CSB6</accession>